<keyword evidence="2" id="KW-1185">Reference proteome</keyword>
<proteinExistence type="predicted"/>
<gene>
    <name evidence="1" type="ORF">SAMN04488542_12459</name>
</gene>
<name>A0A1G7R220_9BACL</name>
<evidence type="ECO:0000313" key="1">
    <source>
        <dbReference type="EMBL" id="SDG04795.1"/>
    </source>
</evidence>
<sequence length="55" mass="6583">MAYDEVLERRMEMLKRRIGELIAKDNQYGLGKQEGQFLQRTIKELHQTNFELNAK</sequence>
<organism evidence="1 2">
    <name type="scientific">Fontibacillus panacisegetis</name>
    <dbReference type="NCBI Taxonomy" id="670482"/>
    <lineage>
        <taxon>Bacteria</taxon>
        <taxon>Bacillati</taxon>
        <taxon>Bacillota</taxon>
        <taxon>Bacilli</taxon>
        <taxon>Bacillales</taxon>
        <taxon>Paenibacillaceae</taxon>
        <taxon>Fontibacillus</taxon>
    </lineage>
</organism>
<accession>A0A1G7R220</accession>
<evidence type="ECO:0000313" key="2">
    <source>
        <dbReference type="Proteomes" id="UP000198972"/>
    </source>
</evidence>
<dbReference type="Proteomes" id="UP000198972">
    <property type="component" value="Unassembled WGS sequence"/>
</dbReference>
<dbReference type="AlphaFoldDB" id="A0A1G7R220"/>
<protein>
    <submittedName>
        <fullName evidence="1">Uncharacterized protein</fullName>
    </submittedName>
</protein>
<reference evidence="1 2" key="1">
    <citation type="submission" date="2016-10" db="EMBL/GenBank/DDBJ databases">
        <authorList>
            <person name="de Groot N.N."/>
        </authorList>
    </citation>
    <scope>NUCLEOTIDE SEQUENCE [LARGE SCALE GENOMIC DNA]</scope>
    <source>
        <strain evidence="1 2">DSM 28129</strain>
    </source>
</reference>
<dbReference type="RefSeq" id="WP_175471463.1">
    <property type="nucleotide sequence ID" value="NZ_FNBG01000024.1"/>
</dbReference>
<dbReference type="EMBL" id="FNBG01000024">
    <property type="protein sequence ID" value="SDG04795.1"/>
    <property type="molecule type" value="Genomic_DNA"/>
</dbReference>